<feature type="domain" description="Saposin B-type" evidence="4">
    <location>
        <begin position="129"/>
        <end position="207"/>
    </location>
</feature>
<keyword evidence="3" id="KW-0732">Signal</keyword>
<dbReference type="Pfam" id="PF05184">
    <property type="entry name" value="SapB_1"/>
    <property type="match status" value="1"/>
</dbReference>
<evidence type="ECO:0000259" key="4">
    <source>
        <dbReference type="PROSITE" id="PS50015"/>
    </source>
</evidence>
<gene>
    <name evidence="6" type="primary">LOC110977529</name>
</gene>
<feature type="domain" description="Saposin B-type" evidence="4">
    <location>
        <begin position="34"/>
        <end position="112"/>
    </location>
</feature>
<dbReference type="Proteomes" id="UP000694845">
    <property type="component" value="Unplaced"/>
</dbReference>
<evidence type="ECO:0000256" key="3">
    <source>
        <dbReference type="SAM" id="SignalP"/>
    </source>
</evidence>
<evidence type="ECO:0000313" key="6">
    <source>
        <dbReference type="RefSeq" id="XP_022087453.1"/>
    </source>
</evidence>
<dbReference type="OrthoDB" id="69496at2759"/>
<dbReference type="InterPro" id="IPR008138">
    <property type="entry name" value="SapB_2"/>
</dbReference>
<dbReference type="PROSITE" id="PS50015">
    <property type="entry name" value="SAP_B"/>
    <property type="match status" value="2"/>
</dbReference>
<feature type="signal peptide" evidence="3">
    <location>
        <begin position="1"/>
        <end position="24"/>
    </location>
</feature>
<accession>A0A8B7Y2Q2</accession>
<sequence length="223" mass="24559">MQLSVLSAFLSTGVLVALYKLTTAESNAASDLAANDICTDCVNFMGDVSQILKNPKDQEIIIEKVEQLCRILGSTYCADFVDEYGELALAYLADFFDPKTICTSLRLCHSQGPVPVANFKLNKPPVKDNGNSCTDCVAFLTDLDNLLKNRTIENMIIEKLREICDLLGSVSCANAVEDYGMLALNLISKNFVPKTLCIKMTFCQSVSANKPLQLRDDQIRQVL</sequence>
<dbReference type="KEGG" id="aplc:110977529"/>
<keyword evidence="5" id="KW-1185">Reference proteome</keyword>
<dbReference type="Pfam" id="PF03489">
    <property type="entry name" value="SapB_2"/>
    <property type="match status" value="1"/>
</dbReference>
<keyword evidence="1" id="KW-1015">Disulfide bond</keyword>
<evidence type="ECO:0000256" key="2">
    <source>
        <dbReference type="ARBA" id="ARBA00023180"/>
    </source>
</evidence>
<evidence type="ECO:0000256" key="1">
    <source>
        <dbReference type="ARBA" id="ARBA00023157"/>
    </source>
</evidence>
<dbReference type="InterPro" id="IPR011001">
    <property type="entry name" value="Saposin-like"/>
</dbReference>
<organism evidence="5 6">
    <name type="scientific">Acanthaster planci</name>
    <name type="common">Crown-of-thorns starfish</name>
    <dbReference type="NCBI Taxonomy" id="133434"/>
    <lineage>
        <taxon>Eukaryota</taxon>
        <taxon>Metazoa</taxon>
        <taxon>Echinodermata</taxon>
        <taxon>Eleutherozoa</taxon>
        <taxon>Asterozoa</taxon>
        <taxon>Asteroidea</taxon>
        <taxon>Valvatacea</taxon>
        <taxon>Valvatida</taxon>
        <taxon>Acanthasteridae</taxon>
        <taxon>Acanthaster</taxon>
    </lineage>
</organism>
<name>A0A8B7Y2Q2_ACAPL</name>
<dbReference type="OMA" id="DICTDCV"/>
<dbReference type="RefSeq" id="XP_022087453.1">
    <property type="nucleotide sequence ID" value="XM_022231761.1"/>
</dbReference>
<proteinExistence type="predicted"/>
<dbReference type="InterPro" id="IPR008139">
    <property type="entry name" value="SaposinB_dom"/>
</dbReference>
<feature type="chain" id="PRO_5034402758" evidence="3">
    <location>
        <begin position="25"/>
        <end position="223"/>
    </location>
</feature>
<protein>
    <submittedName>
        <fullName evidence="6">Prosaposin-like</fullName>
    </submittedName>
</protein>
<evidence type="ECO:0000313" key="5">
    <source>
        <dbReference type="Proteomes" id="UP000694845"/>
    </source>
</evidence>
<keyword evidence="2" id="KW-0325">Glycoprotein</keyword>
<dbReference type="Gene3D" id="1.10.225.10">
    <property type="entry name" value="Saposin-like"/>
    <property type="match status" value="2"/>
</dbReference>
<reference evidence="6" key="1">
    <citation type="submission" date="2025-08" db="UniProtKB">
        <authorList>
            <consortium name="RefSeq"/>
        </authorList>
    </citation>
    <scope>IDENTIFICATION</scope>
</reference>
<dbReference type="SUPFAM" id="SSF47862">
    <property type="entry name" value="Saposin"/>
    <property type="match status" value="1"/>
</dbReference>
<dbReference type="PANTHER" id="PTHR11480:SF3">
    <property type="entry name" value="BCDNA.GH08312"/>
    <property type="match status" value="1"/>
</dbReference>
<dbReference type="SMART" id="SM00741">
    <property type="entry name" value="SapB"/>
    <property type="match status" value="2"/>
</dbReference>
<dbReference type="InterPro" id="IPR051428">
    <property type="entry name" value="Sphingo_Act-Surfact_Prot"/>
</dbReference>
<dbReference type="GeneID" id="110977529"/>
<dbReference type="InterPro" id="IPR007856">
    <property type="entry name" value="SapB_1"/>
</dbReference>
<dbReference type="PANTHER" id="PTHR11480">
    <property type="entry name" value="SAPOSIN-RELATED"/>
    <property type="match status" value="1"/>
</dbReference>
<dbReference type="AlphaFoldDB" id="A0A8B7Y2Q2"/>
<dbReference type="GO" id="GO:0006629">
    <property type="term" value="P:lipid metabolic process"/>
    <property type="evidence" value="ECO:0007669"/>
    <property type="project" value="InterPro"/>
</dbReference>